<proteinExistence type="inferred from homology"/>
<comment type="similarity">
    <text evidence="3 11">Belongs to the protoporphyrinogen/coproporphyrinogen oxidase family. Protoporphyrinogen oxidase subfamily.</text>
</comment>
<dbReference type="NCBIfam" id="TIGR00562">
    <property type="entry name" value="proto_IX_ox"/>
    <property type="match status" value="1"/>
</dbReference>
<evidence type="ECO:0000256" key="8">
    <source>
        <dbReference type="ARBA" id="ARBA00023133"/>
    </source>
</evidence>
<keyword evidence="8 11" id="KW-0350">Heme biosynthesis</keyword>
<protein>
    <recommendedName>
        <fullName evidence="4 11">Protoporphyrinogen oxidase</fullName>
        <ecNumber evidence="4 11">1.3.3.4</ecNumber>
    </recommendedName>
</protein>
<keyword evidence="7 11" id="KW-0560">Oxidoreductase</keyword>
<comment type="pathway">
    <text evidence="2 11">Porphyrin-containing compound metabolism; protoporphyrin-IX biosynthesis; protoporphyrin-IX from protoporphyrinogen-IX: step 1/1.</text>
</comment>
<keyword evidence="14" id="KW-1185">Reference proteome</keyword>
<dbReference type="InterPro" id="IPR002937">
    <property type="entry name" value="Amino_oxidase"/>
</dbReference>
<dbReference type="OrthoDB" id="438553at2759"/>
<evidence type="ECO:0000256" key="6">
    <source>
        <dbReference type="ARBA" id="ARBA00022827"/>
    </source>
</evidence>
<feature type="domain" description="Amine oxidase" evidence="12">
    <location>
        <begin position="49"/>
        <end position="554"/>
    </location>
</feature>
<evidence type="ECO:0000256" key="5">
    <source>
        <dbReference type="ARBA" id="ARBA00022630"/>
    </source>
</evidence>
<evidence type="ECO:0000256" key="3">
    <source>
        <dbReference type="ARBA" id="ARBA00010551"/>
    </source>
</evidence>
<keyword evidence="9 11" id="KW-0627">Porphyrin biosynthesis</keyword>
<evidence type="ECO:0000313" key="14">
    <source>
        <dbReference type="Proteomes" id="UP000800093"/>
    </source>
</evidence>
<reference evidence="14" key="1">
    <citation type="journal article" date="2020" name="Stud. Mycol.">
        <title>101 Dothideomycetes genomes: A test case for predicting lifestyles and emergence of pathogens.</title>
        <authorList>
            <person name="Haridas S."/>
            <person name="Albert R."/>
            <person name="Binder M."/>
            <person name="Bloem J."/>
            <person name="LaButti K."/>
            <person name="Salamov A."/>
            <person name="Andreopoulos B."/>
            <person name="Baker S."/>
            <person name="Barry K."/>
            <person name="Bills G."/>
            <person name="Bluhm B."/>
            <person name="Cannon C."/>
            <person name="Castanera R."/>
            <person name="Culley D."/>
            <person name="Daum C."/>
            <person name="Ezra D."/>
            <person name="Gonzalez J."/>
            <person name="Henrissat B."/>
            <person name="Kuo A."/>
            <person name="Liang C."/>
            <person name="Lipzen A."/>
            <person name="Lutzoni F."/>
            <person name="Magnuson J."/>
            <person name="Mondo S."/>
            <person name="Nolan M."/>
            <person name="Ohm R."/>
            <person name="Pangilinan J."/>
            <person name="Park H.-J."/>
            <person name="Ramirez L."/>
            <person name="Alfaro M."/>
            <person name="Sun H."/>
            <person name="Tritt A."/>
            <person name="Yoshinaga Y."/>
            <person name="Zwiers L.-H."/>
            <person name="Turgeon B."/>
            <person name="Goodwin S."/>
            <person name="Spatafora J."/>
            <person name="Crous P."/>
            <person name="Grigoriev I."/>
        </authorList>
    </citation>
    <scope>NUCLEOTIDE SEQUENCE [LARGE SCALE GENOMIC DNA]</scope>
    <source>
        <strain evidence="14">CBS 304.66</strain>
    </source>
</reference>
<dbReference type="SUPFAM" id="SSF54373">
    <property type="entry name" value="FAD-linked reductases, C-terminal domain"/>
    <property type="match status" value="1"/>
</dbReference>
<dbReference type="PANTHER" id="PTHR42923">
    <property type="entry name" value="PROTOPORPHYRINOGEN OXIDASE"/>
    <property type="match status" value="1"/>
</dbReference>
<dbReference type="Pfam" id="PF01593">
    <property type="entry name" value="Amino_oxidase"/>
    <property type="match status" value="1"/>
</dbReference>
<dbReference type="GO" id="GO:0005743">
    <property type="term" value="C:mitochondrial inner membrane"/>
    <property type="evidence" value="ECO:0007669"/>
    <property type="project" value="UniProtKB-SubCell"/>
</dbReference>
<dbReference type="InterPro" id="IPR050464">
    <property type="entry name" value="Zeta_carotene_desat/Oxidored"/>
</dbReference>
<dbReference type="EMBL" id="ML986591">
    <property type="protein sequence ID" value="KAF2267446.1"/>
    <property type="molecule type" value="Genomic_DNA"/>
</dbReference>
<dbReference type="GO" id="GO:0006782">
    <property type="term" value="P:protoporphyrinogen IX biosynthetic process"/>
    <property type="evidence" value="ECO:0007669"/>
    <property type="project" value="UniProtKB-UniRule"/>
</dbReference>
<evidence type="ECO:0000256" key="9">
    <source>
        <dbReference type="ARBA" id="ARBA00023244"/>
    </source>
</evidence>
<dbReference type="EC" id="1.3.3.4" evidence="4 11"/>
<comment type="cofactor">
    <cofactor evidence="11">
        <name>FAD</name>
        <dbReference type="ChEBI" id="CHEBI:57692"/>
    </cofactor>
    <text evidence="11">Binds 1 FAD per subunit.</text>
</comment>
<keyword evidence="5 11" id="KW-0285">Flavoprotein</keyword>
<evidence type="ECO:0000256" key="10">
    <source>
        <dbReference type="ARBA" id="ARBA00047554"/>
    </source>
</evidence>
<comment type="caution">
    <text evidence="13">The sequence shown here is derived from an EMBL/GenBank/DDBJ whole genome shotgun (WGS) entry which is preliminary data.</text>
</comment>
<evidence type="ECO:0000256" key="4">
    <source>
        <dbReference type="ARBA" id="ARBA00012867"/>
    </source>
</evidence>
<sequence>MRLRSHVPLLESSLKYISPRPLLWSQCNHRRYASSTAYPEQIAILGGGISGLASAYFVNKEFPNSKITIYESQGELGGWIRSRRVEVPGGDVLFEYGPRTLRPAVSAKPTAGLIQDLGLIPEAIYTPKDAPAARNRYIYYPDRMNRLPTSGSPSLFTDTIQGLMSGLLSGVWGVFREPFTPKRESSLDDCDVGYFITRHVDVRIARNVVSAVAHGIYAGNIWQLSAKTLFPVLWELESRYGSVIGGLFQLNNQGQGDKFVVPIRPSDWDALNLMRHEIHIDESFYRSLKKASTFSFRNGLQTLPKRLAETLRDNEQVEIKTATSVIDLRPLNRDGSNQITVFTKRSTNQPPRPSTDYIYSYPDQFPNRNQDYPTATKKSFDLVISTLPCKGLTEYVTVQVVNLWYSTPNLQRYNGFGYLIPESVPFEQNPERALGVIFDSDAIQGQDSVSGTKLTVMLGGHWWNGWEGYPDENEGTAMAKSVLRRHLGITEEPKACHVTTNYNCIPQYRVGYNDRVSHWAPRLTDEFNGRVKVVGTQFDGVGVNDCILGAWRLAKGLGGNGWKKESCGLDRFADDRPWRTEPVRGLNAW</sequence>
<comment type="catalytic activity">
    <reaction evidence="10 11">
        <text>protoporphyrinogen IX + 3 O2 = protoporphyrin IX + 3 H2O2</text>
        <dbReference type="Rhea" id="RHEA:25576"/>
        <dbReference type="ChEBI" id="CHEBI:15379"/>
        <dbReference type="ChEBI" id="CHEBI:16240"/>
        <dbReference type="ChEBI" id="CHEBI:57306"/>
        <dbReference type="ChEBI" id="CHEBI:57307"/>
        <dbReference type="EC" id="1.3.3.4"/>
    </reaction>
</comment>
<dbReference type="AlphaFoldDB" id="A0A9P4N900"/>
<accession>A0A9P4N900</accession>
<evidence type="ECO:0000256" key="11">
    <source>
        <dbReference type="RuleBase" id="RU367069"/>
    </source>
</evidence>
<evidence type="ECO:0000256" key="7">
    <source>
        <dbReference type="ARBA" id="ARBA00023002"/>
    </source>
</evidence>
<dbReference type="GO" id="GO:0004729">
    <property type="term" value="F:oxygen-dependent protoporphyrinogen oxidase activity"/>
    <property type="evidence" value="ECO:0007669"/>
    <property type="project" value="UniProtKB-UniRule"/>
</dbReference>
<evidence type="ECO:0000313" key="13">
    <source>
        <dbReference type="EMBL" id="KAF2267446.1"/>
    </source>
</evidence>
<comment type="subcellular location">
    <subcellularLocation>
        <location evidence="11">Mitochondrion inner membrane</location>
    </subcellularLocation>
</comment>
<dbReference type="Gene3D" id="3.50.50.60">
    <property type="entry name" value="FAD/NAD(P)-binding domain"/>
    <property type="match status" value="1"/>
</dbReference>
<keyword evidence="6 11" id="KW-0274">FAD</keyword>
<comment type="function">
    <text evidence="1 11">Catalyzes the 6-electron oxidation of protoporphyrinogen-IX to form protoporphyrin-IX.</text>
</comment>
<name>A0A9P4N900_9PLEO</name>
<evidence type="ECO:0000259" key="12">
    <source>
        <dbReference type="Pfam" id="PF01593"/>
    </source>
</evidence>
<dbReference type="InterPro" id="IPR036188">
    <property type="entry name" value="FAD/NAD-bd_sf"/>
</dbReference>
<dbReference type="Proteomes" id="UP000800093">
    <property type="component" value="Unassembled WGS sequence"/>
</dbReference>
<dbReference type="InterPro" id="IPR004572">
    <property type="entry name" value="Protoporphyrinogen_oxidase"/>
</dbReference>
<dbReference type="SUPFAM" id="SSF51905">
    <property type="entry name" value="FAD/NAD(P)-binding domain"/>
    <property type="match status" value="1"/>
</dbReference>
<organism evidence="13 14">
    <name type="scientific">Lojkania enalia</name>
    <dbReference type="NCBI Taxonomy" id="147567"/>
    <lineage>
        <taxon>Eukaryota</taxon>
        <taxon>Fungi</taxon>
        <taxon>Dikarya</taxon>
        <taxon>Ascomycota</taxon>
        <taxon>Pezizomycotina</taxon>
        <taxon>Dothideomycetes</taxon>
        <taxon>Pleosporomycetidae</taxon>
        <taxon>Pleosporales</taxon>
        <taxon>Pleosporales incertae sedis</taxon>
        <taxon>Lojkania</taxon>
    </lineage>
</organism>
<evidence type="ECO:0000256" key="1">
    <source>
        <dbReference type="ARBA" id="ARBA00002600"/>
    </source>
</evidence>
<evidence type="ECO:0000256" key="2">
    <source>
        <dbReference type="ARBA" id="ARBA00005073"/>
    </source>
</evidence>
<gene>
    <name evidence="13" type="ORF">CC78DRAFT_457354</name>
</gene>
<dbReference type="PANTHER" id="PTHR42923:SF3">
    <property type="entry name" value="PROTOPORPHYRINOGEN OXIDASE"/>
    <property type="match status" value="1"/>
</dbReference>